<evidence type="ECO:0000256" key="1">
    <source>
        <dbReference type="SAM" id="MobiDB-lite"/>
    </source>
</evidence>
<organism evidence="2">
    <name type="scientific">metagenome</name>
    <dbReference type="NCBI Taxonomy" id="256318"/>
    <lineage>
        <taxon>unclassified sequences</taxon>
        <taxon>metagenomes</taxon>
    </lineage>
</organism>
<feature type="compositionally biased region" description="Polar residues" evidence="1">
    <location>
        <begin position="81"/>
        <end position="92"/>
    </location>
</feature>
<feature type="compositionally biased region" description="Basic and acidic residues" evidence="1">
    <location>
        <begin position="63"/>
        <end position="77"/>
    </location>
</feature>
<feature type="region of interest" description="Disordered" evidence="1">
    <location>
        <begin position="1"/>
        <end position="31"/>
    </location>
</feature>
<sequence length="140" mass="15601">MSKAPLMATPPRSAADWSLRPPSRRPIGVRAPATITEPVMSFPPGMRVCASECYVWRRYPPARPDREGRRARAREAHVTPSLLTETTRTRSATPWGLTNLREHSRRRHRGRPTSGGLGAPRPRGRPVVAEERPCHESAAP</sequence>
<feature type="compositionally biased region" description="Basic and acidic residues" evidence="1">
    <location>
        <begin position="128"/>
        <end position="140"/>
    </location>
</feature>
<accession>A0A2P2CK92</accession>
<dbReference type="AlphaFoldDB" id="A0A2P2CK92"/>
<proteinExistence type="predicted"/>
<reference evidence="2" key="1">
    <citation type="submission" date="2015-08" db="EMBL/GenBank/DDBJ databases">
        <authorList>
            <person name="Babu N.S."/>
            <person name="Beckwith C.J."/>
            <person name="Beseler K.G."/>
            <person name="Brison A."/>
            <person name="Carone J.V."/>
            <person name="Caskin T.P."/>
            <person name="Diamond M."/>
            <person name="Durham M.E."/>
            <person name="Foxe J.M."/>
            <person name="Go M."/>
            <person name="Henderson B.A."/>
            <person name="Jones I.B."/>
            <person name="McGettigan J.A."/>
            <person name="Micheletti S.J."/>
            <person name="Nasrallah M.E."/>
            <person name="Ortiz D."/>
            <person name="Piller C.R."/>
            <person name="Privatt S.R."/>
            <person name="Schneider S.L."/>
            <person name="Sharp S."/>
            <person name="Smith T.C."/>
            <person name="Stanton J.D."/>
            <person name="Ullery H.E."/>
            <person name="Wilson R.J."/>
            <person name="Serrano M.G."/>
            <person name="Buck G."/>
            <person name="Lee V."/>
            <person name="Wang Y."/>
            <person name="Carvalho R."/>
            <person name="Voegtly L."/>
            <person name="Shi R."/>
            <person name="Duckworth R."/>
            <person name="Johnson A."/>
            <person name="Loviza R."/>
            <person name="Walstead R."/>
            <person name="Shah Z."/>
            <person name="Kiflezghi M."/>
            <person name="Wade K."/>
            <person name="Ball S.L."/>
            <person name="Bradley K.W."/>
            <person name="Asai D.J."/>
            <person name="Bowman C.A."/>
            <person name="Russell D.A."/>
            <person name="Pope W.H."/>
            <person name="Jacobs-Sera D."/>
            <person name="Hendrix R.W."/>
            <person name="Hatfull G.F."/>
        </authorList>
    </citation>
    <scope>NUCLEOTIDE SEQUENCE</scope>
</reference>
<name>A0A2P2CK92_9ZZZZ</name>
<feature type="region of interest" description="Disordered" evidence="1">
    <location>
        <begin position="60"/>
        <end position="140"/>
    </location>
</feature>
<dbReference type="EMBL" id="CZKB01000018">
    <property type="protein sequence ID" value="CUR61542.1"/>
    <property type="molecule type" value="Genomic_DNA"/>
</dbReference>
<gene>
    <name evidence="2" type="ORF">NOCA1250091</name>
</gene>
<evidence type="ECO:0000313" key="2">
    <source>
        <dbReference type="EMBL" id="CUR61542.1"/>
    </source>
</evidence>
<protein>
    <submittedName>
        <fullName evidence="2">Uncharacterized protein</fullName>
    </submittedName>
</protein>